<organism evidence="3 4">
    <name type="scientific">Kineobactrum sediminis</name>
    <dbReference type="NCBI Taxonomy" id="1905677"/>
    <lineage>
        <taxon>Bacteria</taxon>
        <taxon>Pseudomonadati</taxon>
        <taxon>Pseudomonadota</taxon>
        <taxon>Gammaproteobacteria</taxon>
        <taxon>Cellvibrionales</taxon>
        <taxon>Halieaceae</taxon>
        <taxon>Kineobactrum</taxon>
    </lineage>
</organism>
<dbReference type="AlphaFoldDB" id="A0A2N5XZX2"/>
<evidence type="ECO:0000313" key="4">
    <source>
        <dbReference type="Proteomes" id="UP000234845"/>
    </source>
</evidence>
<comment type="caution">
    <text evidence="3">The sequence shown here is derived from an EMBL/GenBank/DDBJ whole genome shotgun (WGS) entry which is preliminary data.</text>
</comment>
<feature type="transmembrane region" description="Helical" evidence="2">
    <location>
        <begin position="73"/>
        <end position="97"/>
    </location>
</feature>
<keyword evidence="4" id="KW-1185">Reference proteome</keyword>
<dbReference type="RefSeq" id="WP_101522202.1">
    <property type="nucleotide sequence ID" value="NZ_PKLZ01000011.1"/>
</dbReference>
<dbReference type="GO" id="GO:0016020">
    <property type="term" value="C:membrane"/>
    <property type="evidence" value="ECO:0007669"/>
    <property type="project" value="InterPro"/>
</dbReference>
<keyword evidence="2" id="KW-0812">Transmembrane</keyword>
<proteinExistence type="predicted"/>
<evidence type="ECO:0008006" key="5">
    <source>
        <dbReference type="Google" id="ProtNLM"/>
    </source>
</evidence>
<name>A0A2N5XZX2_9GAMM</name>
<dbReference type="Proteomes" id="UP000234845">
    <property type="component" value="Unassembled WGS sequence"/>
</dbReference>
<dbReference type="NCBIfam" id="NF008528">
    <property type="entry name" value="PRK11463.1-2"/>
    <property type="match status" value="1"/>
</dbReference>
<dbReference type="OrthoDB" id="5732002at2"/>
<reference evidence="4" key="1">
    <citation type="submission" date="2017-11" db="EMBL/GenBank/DDBJ databases">
        <title>The draft genome sequence of Chromatocurvus sp. F02.</title>
        <authorList>
            <person name="Du Z.-J."/>
            <person name="Chang Y.-Q."/>
        </authorList>
    </citation>
    <scope>NUCLEOTIDE SEQUENCE [LARGE SCALE GENOMIC DNA]</scope>
    <source>
        <strain evidence="4">F02</strain>
    </source>
</reference>
<dbReference type="EMBL" id="PKLZ01000011">
    <property type="protein sequence ID" value="PLW81639.1"/>
    <property type="molecule type" value="Genomic_DNA"/>
</dbReference>
<accession>A0A2N5XZX2</accession>
<dbReference type="Pfam" id="PF04186">
    <property type="entry name" value="FxsA"/>
    <property type="match status" value="1"/>
</dbReference>
<evidence type="ECO:0000313" key="3">
    <source>
        <dbReference type="EMBL" id="PLW81639.1"/>
    </source>
</evidence>
<keyword evidence="2" id="KW-0472">Membrane</keyword>
<gene>
    <name evidence="3" type="ORF">CWI75_14310</name>
</gene>
<dbReference type="PANTHER" id="PTHR35335:SF1">
    <property type="entry name" value="UPF0716 PROTEIN FXSA"/>
    <property type="match status" value="1"/>
</dbReference>
<evidence type="ECO:0000256" key="1">
    <source>
        <dbReference type="SAM" id="MobiDB-lite"/>
    </source>
</evidence>
<sequence>MRLIILLLPWLELYTLIKLGVETSALTALAYVLLTLVLGVMLLRRQGRGMFQRLREAQQGAVLGPQLLLDDMALGLAGILLIFPGMISDVGAVILLIGPLRRKLARRFGGPQPEPYAPERDSSGPDKPGSTTIEGDYRRLDD</sequence>
<protein>
    <recommendedName>
        <fullName evidence="5">Exlusion protein FxsA</fullName>
    </recommendedName>
</protein>
<feature type="transmembrane region" description="Helical" evidence="2">
    <location>
        <begin position="25"/>
        <end position="43"/>
    </location>
</feature>
<keyword evidence="2" id="KW-1133">Transmembrane helix</keyword>
<dbReference type="PANTHER" id="PTHR35335">
    <property type="entry name" value="UPF0716 PROTEIN FXSA"/>
    <property type="match status" value="1"/>
</dbReference>
<feature type="region of interest" description="Disordered" evidence="1">
    <location>
        <begin position="108"/>
        <end position="142"/>
    </location>
</feature>
<dbReference type="InterPro" id="IPR007313">
    <property type="entry name" value="FxsA"/>
</dbReference>
<evidence type="ECO:0000256" key="2">
    <source>
        <dbReference type="SAM" id="Phobius"/>
    </source>
</evidence>